<evidence type="ECO:0000313" key="3">
    <source>
        <dbReference type="Proteomes" id="UP000887159"/>
    </source>
</evidence>
<gene>
    <name evidence="2" type="ORF">TNCV_2449041</name>
</gene>
<dbReference type="AlphaFoldDB" id="A0A8X6VLT3"/>
<dbReference type="Proteomes" id="UP000887159">
    <property type="component" value="Unassembled WGS sequence"/>
</dbReference>
<feature type="region of interest" description="Disordered" evidence="1">
    <location>
        <begin position="27"/>
        <end position="80"/>
    </location>
</feature>
<evidence type="ECO:0000313" key="2">
    <source>
        <dbReference type="EMBL" id="GFY12713.1"/>
    </source>
</evidence>
<organism evidence="2 3">
    <name type="scientific">Trichonephila clavipes</name>
    <name type="common">Golden silk orbweaver</name>
    <name type="synonym">Nephila clavipes</name>
    <dbReference type="NCBI Taxonomy" id="2585209"/>
    <lineage>
        <taxon>Eukaryota</taxon>
        <taxon>Metazoa</taxon>
        <taxon>Ecdysozoa</taxon>
        <taxon>Arthropoda</taxon>
        <taxon>Chelicerata</taxon>
        <taxon>Arachnida</taxon>
        <taxon>Araneae</taxon>
        <taxon>Araneomorphae</taxon>
        <taxon>Entelegynae</taxon>
        <taxon>Araneoidea</taxon>
        <taxon>Nephilidae</taxon>
        <taxon>Trichonephila</taxon>
    </lineage>
</organism>
<reference evidence="2" key="1">
    <citation type="submission" date="2020-08" db="EMBL/GenBank/DDBJ databases">
        <title>Multicomponent nature underlies the extraordinary mechanical properties of spider dragline silk.</title>
        <authorList>
            <person name="Kono N."/>
            <person name="Nakamura H."/>
            <person name="Mori M."/>
            <person name="Yoshida Y."/>
            <person name="Ohtoshi R."/>
            <person name="Malay A.D."/>
            <person name="Moran D.A.P."/>
            <person name="Tomita M."/>
            <person name="Numata K."/>
            <person name="Arakawa K."/>
        </authorList>
    </citation>
    <scope>NUCLEOTIDE SEQUENCE</scope>
</reference>
<feature type="compositionally biased region" description="Basic residues" evidence="1">
    <location>
        <begin position="47"/>
        <end position="56"/>
    </location>
</feature>
<feature type="compositionally biased region" description="Polar residues" evidence="1">
    <location>
        <begin position="27"/>
        <end position="38"/>
    </location>
</feature>
<name>A0A8X6VLT3_TRICX</name>
<accession>A0A8X6VLT3</accession>
<keyword evidence="3" id="KW-1185">Reference proteome</keyword>
<protein>
    <submittedName>
        <fullName evidence="2">Uncharacterized protein</fullName>
    </submittedName>
</protein>
<dbReference type="EMBL" id="BMAU01021315">
    <property type="protein sequence ID" value="GFY12713.1"/>
    <property type="molecule type" value="Genomic_DNA"/>
</dbReference>
<sequence>MRVKAYCSYLCFRDLDAGVHVQMFQSSGQSDETPSVQFPSKLGTHLSTHRRDKRLSRPQPARDLNPRPVVWKRDTLPPSH</sequence>
<proteinExistence type="predicted"/>
<feature type="compositionally biased region" description="Basic and acidic residues" evidence="1">
    <location>
        <begin position="71"/>
        <end position="80"/>
    </location>
</feature>
<comment type="caution">
    <text evidence="2">The sequence shown here is derived from an EMBL/GenBank/DDBJ whole genome shotgun (WGS) entry which is preliminary data.</text>
</comment>
<evidence type="ECO:0000256" key="1">
    <source>
        <dbReference type="SAM" id="MobiDB-lite"/>
    </source>
</evidence>